<evidence type="ECO:0000256" key="1">
    <source>
        <dbReference type="ARBA" id="ARBA00023157"/>
    </source>
</evidence>
<keyword evidence="7" id="KW-1185">Reference proteome</keyword>
<evidence type="ECO:0000259" key="5">
    <source>
        <dbReference type="PROSITE" id="PS50104"/>
    </source>
</evidence>
<reference evidence="6" key="2">
    <citation type="submission" date="2025-09" db="UniProtKB">
        <authorList>
            <consortium name="Ensembl"/>
        </authorList>
    </citation>
    <scope>IDENTIFICATION</scope>
</reference>
<feature type="transmembrane region" description="Helical" evidence="4">
    <location>
        <begin position="138"/>
        <end position="166"/>
    </location>
</feature>
<feature type="domain" description="TIR" evidence="5">
    <location>
        <begin position="180"/>
        <end position="349"/>
    </location>
</feature>
<dbReference type="AlphaFoldDB" id="A0A3B4UK55"/>
<name>A0A3B4UK55_SERDU</name>
<dbReference type="InterPro" id="IPR013783">
    <property type="entry name" value="Ig-like_fold"/>
</dbReference>
<dbReference type="FunFam" id="3.40.50.10140:FF:000009">
    <property type="entry name" value="X-linked interleukin-1 receptor accessory protein-like 1"/>
    <property type="match status" value="1"/>
</dbReference>
<dbReference type="STRING" id="41447.ENSSDUP00000018090"/>
<dbReference type="PANTHER" id="PTHR11890">
    <property type="entry name" value="INTERLEUKIN-1 RECEPTOR FAMILY MEMBER"/>
    <property type="match status" value="1"/>
</dbReference>
<evidence type="ECO:0000313" key="6">
    <source>
        <dbReference type="Ensembl" id="ENSSDUP00000018090.1"/>
    </source>
</evidence>
<evidence type="ECO:0000313" key="7">
    <source>
        <dbReference type="Proteomes" id="UP000261420"/>
    </source>
</evidence>
<keyword evidence="4" id="KW-0472">Membrane</keyword>
<keyword evidence="4" id="KW-1133">Transmembrane helix</keyword>
<dbReference type="SMART" id="SM00255">
    <property type="entry name" value="TIR"/>
    <property type="match status" value="1"/>
</dbReference>
<dbReference type="PRINTS" id="PR01537">
    <property type="entry name" value="INTRLKN1R1F"/>
</dbReference>
<dbReference type="InterPro" id="IPR015621">
    <property type="entry name" value="IL-1_rcpt_fam"/>
</dbReference>
<keyword evidence="3" id="KW-0393">Immunoglobulin domain</keyword>
<dbReference type="SUPFAM" id="SSF52200">
    <property type="entry name" value="Toll/Interleukin receptor TIR domain"/>
    <property type="match status" value="1"/>
</dbReference>
<evidence type="ECO:0000256" key="3">
    <source>
        <dbReference type="ARBA" id="ARBA00023319"/>
    </source>
</evidence>
<dbReference type="InterPro" id="IPR000157">
    <property type="entry name" value="TIR_dom"/>
</dbReference>
<organism evidence="6 7">
    <name type="scientific">Seriola dumerili</name>
    <name type="common">Greater amberjack</name>
    <name type="synonym">Caranx dumerili</name>
    <dbReference type="NCBI Taxonomy" id="41447"/>
    <lineage>
        <taxon>Eukaryota</taxon>
        <taxon>Metazoa</taxon>
        <taxon>Chordata</taxon>
        <taxon>Craniata</taxon>
        <taxon>Vertebrata</taxon>
        <taxon>Euteleostomi</taxon>
        <taxon>Actinopterygii</taxon>
        <taxon>Neopterygii</taxon>
        <taxon>Teleostei</taxon>
        <taxon>Neoteleostei</taxon>
        <taxon>Acanthomorphata</taxon>
        <taxon>Carangaria</taxon>
        <taxon>Carangiformes</taxon>
        <taxon>Carangidae</taxon>
        <taxon>Seriola</taxon>
    </lineage>
</organism>
<keyword evidence="1" id="KW-1015">Disulfide bond</keyword>
<evidence type="ECO:0000256" key="2">
    <source>
        <dbReference type="ARBA" id="ARBA00023180"/>
    </source>
</evidence>
<protein>
    <submittedName>
        <fullName evidence="6">Interleukin-1 receptor-like 1</fullName>
    </submittedName>
</protein>
<dbReference type="InterPro" id="IPR035897">
    <property type="entry name" value="Toll_tir_struct_dom_sf"/>
</dbReference>
<dbReference type="Pfam" id="PF01582">
    <property type="entry name" value="TIR"/>
    <property type="match status" value="1"/>
</dbReference>
<dbReference type="Ensembl" id="ENSSDUT00000018418.1">
    <property type="protein sequence ID" value="ENSSDUP00000018090.1"/>
    <property type="gene ID" value="ENSSDUG00000013210.1"/>
</dbReference>
<dbReference type="OMA" id="HQSTYYI"/>
<dbReference type="Gene3D" id="2.60.40.10">
    <property type="entry name" value="Immunoglobulins"/>
    <property type="match status" value="1"/>
</dbReference>
<dbReference type="PROSITE" id="PS50104">
    <property type="entry name" value="TIR"/>
    <property type="match status" value="1"/>
</dbReference>
<dbReference type="GO" id="GO:0007165">
    <property type="term" value="P:signal transduction"/>
    <property type="evidence" value="ECO:0007669"/>
    <property type="project" value="InterPro"/>
</dbReference>
<dbReference type="PANTHER" id="PTHR11890:SF26">
    <property type="entry name" value="INTERLEUKIN-1 RECEPTOR TYPE 1"/>
    <property type="match status" value="1"/>
</dbReference>
<sequence>MCTWPYNHKMYNSSGSRKLKVLEKSIYKCEILSPANKEQFANEGFGIKLNCSVYCGINFDLECQARWQPANKRDGYNTTTKLIMEDRTKNIISTAVLTIDKVSAKDFLNNFQCIADCYYEINTANLTLKRRESVTPLIVAPVCVLFLCVFAAVLVKCFAIDLALFFRRFFLLSSHREDARLYDAYVVYQMQSTDKGTEDTLSQFVTQILPSVLEEKCGYRLFIHGRDDIPGEDRLELVEDSIEQSRRLMVILTPGSGSEPEITGQCPASTQNSVIGGFDWQVGIHHALVQREMSVILIQLGETGPQGYTDLPVGLQHLIRKSAPLKWPDGSRGAAAWTSRFWKRVRYLMPATPARKCSPSVII</sequence>
<evidence type="ECO:0000256" key="4">
    <source>
        <dbReference type="SAM" id="Phobius"/>
    </source>
</evidence>
<reference evidence="6" key="1">
    <citation type="submission" date="2025-08" db="UniProtKB">
        <authorList>
            <consortium name="Ensembl"/>
        </authorList>
    </citation>
    <scope>IDENTIFICATION</scope>
</reference>
<accession>A0A3B4UK55</accession>
<proteinExistence type="predicted"/>
<keyword evidence="2" id="KW-0325">Glycoprotein</keyword>
<keyword evidence="4" id="KW-0812">Transmembrane</keyword>
<dbReference type="Proteomes" id="UP000261420">
    <property type="component" value="Unplaced"/>
</dbReference>
<dbReference type="Gene3D" id="3.40.50.10140">
    <property type="entry name" value="Toll/interleukin-1 receptor homology (TIR) domain"/>
    <property type="match status" value="1"/>
</dbReference>
<dbReference type="GeneTree" id="ENSGT01090000259985"/>